<dbReference type="CDD" id="cd01171">
    <property type="entry name" value="YXKO-related"/>
    <property type="match status" value="1"/>
</dbReference>
<proteinExistence type="inferred from homology"/>
<evidence type="ECO:0000256" key="19">
    <source>
        <dbReference type="PIRNR" id="PIRNR017184"/>
    </source>
</evidence>
<protein>
    <recommendedName>
        <fullName evidence="19">Bifunctional NAD(P)H-hydrate repair enzyme</fullName>
    </recommendedName>
    <alternativeName>
        <fullName evidence="19">Nicotinamide nucleotide repair protein</fullName>
    </alternativeName>
    <domain>
        <recommendedName>
            <fullName evidence="19">ADP-dependent (S)-NAD(P)H-hydrate dehydratase</fullName>
            <ecNumber evidence="19">4.2.1.136</ecNumber>
        </recommendedName>
        <alternativeName>
            <fullName evidence="19">ADP-dependent NAD(P)HX dehydratase</fullName>
        </alternativeName>
    </domain>
    <domain>
        <recommendedName>
            <fullName evidence="19">NAD(P)H-hydrate epimerase</fullName>
            <ecNumber evidence="19">5.1.99.6</ecNumber>
        </recommendedName>
    </domain>
</protein>
<dbReference type="SUPFAM" id="SSF53613">
    <property type="entry name" value="Ribokinase-like"/>
    <property type="match status" value="1"/>
</dbReference>
<dbReference type="PANTHER" id="PTHR12592">
    <property type="entry name" value="ATP-DEPENDENT (S)-NAD(P)H-HYDRATE DEHYDRATASE FAMILY MEMBER"/>
    <property type="match status" value="1"/>
</dbReference>
<dbReference type="PANTHER" id="PTHR12592:SF0">
    <property type="entry name" value="ATP-DEPENDENT (S)-NAD(P)H-HYDRATE DEHYDRATASE"/>
    <property type="match status" value="1"/>
</dbReference>
<dbReference type="EMBL" id="CP082237">
    <property type="protein sequence ID" value="QZT34647.1"/>
    <property type="molecule type" value="Genomic_DNA"/>
</dbReference>
<dbReference type="GO" id="GO:0052855">
    <property type="term" value="F:ADP-dependent NAD(P)H-hydrate dehydratase activity"/>
    <property type="evidence" value="ECO:0007669"/>
    <property type="project" value="UniProtKB-UniRule"/>
</dbReference>
<keyword evidence="10 17" id="KW-0520">NAD</keyword>
<evidence type="ECO:0000313" key="25">
    <source>
        <dbReference type="Proteomes" id="UP000825179"/>
    </source>
</evidence>
<evidence type="ECO:0000313" key="23">
    <source>
        <dbReference type="EMBL" id="QZT34647.1"/>
    </source>
</evidence>
<dbReference type="Gene3D" id="3.40.50.10260">
    <property type="entry name" value="YjeF N-terminal domain"/>
    <property type="match status" value="1"/>
</dbReference>
<evidence type="ECO:0000313" key="22">
    <source>
        <dbReference type="EMBL" id="EGL83977.1"/>
    </source>
</evidence>
<dbReference type="InterPro" id="IPR004443">
    <property type="entry name" value="YjeF_N_dom"/>
</dbReference>
<keyword evidence="8 17" id="KW-0521">NADP</keyword>
<dbReference type="KEGG" id="cthu:HUR95_04705"/>
<evidence type="ECO:0000259" key="21">
    <source>
        <dbReference type="PROSITE" id="PS51385"/>
    </source>
</evidence>
<comment type="similarity">
    <text evidence="3 19">In the N-terminal section; belongs to the NnrE/AIBP family.</text>
</comment>
<keyword evidence="9 18" id="KW-0630">Potassium</keyword>
<feature type="domain" description="YjeF C-terminal" evidence="20">
    <location>
        <begin position="237"/>
        <end position="519"/>
    </location>
</feature>
<evidence type="ECO:0000256" key="10">
    <source>
        <dbReference type="ARBA" id="ARBA00023027"/>
    </source>
</evidence>
<gene>
    <name evidence="18" type="primary">nnrE</name>
    <name evidence="17" type="synonym">nnrD</name>
    <name evidence="22" type="ORF">CathTA2_0463</name>
    <name evidence="23" type="ORF">HUR95_04705</name>
</gene>
<evidence type="ECO:0000256" key="9">
    <source>
        <dbReference type="ARBA" id="ARBA00022958"/>
    </source>
</evidence>
<evidence type="ECO:0000256" key="18">
    <source>
        <dbReference type="HAMAP-Rule" id="MF_01966"/>
    </source>
</evidence>
<dbReference type="Gene3D" id="3.40.1190.20">
    <property type="match status" value="1"/>
</dbReference>
<evidence type="ECO:0000313" key="24">
    <source>
        <dbReference type="Proteomes" id="UP000010716"/>
    </source>
</evidence>
<feature type="domain" description="YjeF N-terminal" evidence="21">
    <location>
        <begin position="9"/>
        <end position="226"/>
    </location>
</feature>
<comment type="similarity">
    <text evidence="18">Belongs to the NnrE/AIBP family.</text>
</comment>
<feature type="binding site" evidence="18">
    <location>
        <begin position="63"/>
        <end position="67"/>
    </location>
    <ligand>
        <name>(6S)-NADPHX</name>
        <dbReference type="ChEBI" id="CHEBI:64076"/>
    </ligand>
</feature>
<keyword evidence="11 18" id="KW-0413">Isomerase</keyword>
<keyword evidence="25" id="KW-1185">Reference proteome</keyword>
<feature type="binding site" evidence="18">
    <location>
        <position position="169"/>
    </location>
    <ligand>
        <name>(6S)-NADPHX</name>
        <dbReference type="ChEBI" id="CHEBI:64076"/>
    </ligand>
</feature>
<dbReference type="InterPro" id="IPR030677">
    <property type="entry name" value="Nnr"/>
</dbReference>
<dbReference type="InterPro" id="IPR029056">
    <property type="entry name" value="Ribokinase-like"/>
</dbReference>
<dbReference type="Pfam" id="PF03853">
    <property type="entry name" value="YjeF_N"/>
    <property type="match status" value="1"/>
</dbReference>
<dbReference type="NCBIfam" id="TIGR00197">
    <property type="entry name" value="yjeF_nterm"/>
    <property type="match status" value="1"/>
</dbReference>
<dbReference type="SUPFAM" id="SSF64153">
    <property type="entry name" value="YjeF N-terminal domain-like"/>
    <property type="match status" value="1"/>
</dbReference>
<evidence type="ECO:0000256" key="13">
    <source>
        <dbReference type="ARBA" id="ARBA00023268"/>
    </source>
</evidence>
<evidence type="ECO:0000256" key="3">
    <source>
        <dbReference type="ARBA" id="ARBA00006001"/>
    </source>
</evidence>
<dbReference type="InterPro" id="IPR036652">
    <property type="entry name" value="YjeF_N_dom_sf"/>
</dbReference>
<dbReference type="PROSITE" id="PS51383">
    <property type="entry name" value="YJEF_C_3"/>
    <property type="match status" value="1"/>
</dbReference>
<feature type="binding site" evidence="17">
    <location>
        <position position="393"/>
    </location>
    <ligand>
        <name>(6S)-NADPHX</name>
        <dbReference type="ChEBI" id="CHEBI:64076"/>
    </ligand>
</feature>
<feature type="binding site" evidence="18">
    <location>
        <position position="64"/>
    </location>
    <ligand>
        <name>K(+)</name>
        <dbReference type="ChEBI" id="CHEBI:29103"/>
    </ligand>
</feature>
<name>F5L3V1_CALTT</name>
<evidence type="ECO:0000256" key="16">
    <source>
        <dbReference type="ARBA" id="ARBA00049209"/>
    </source>
</evidence>
<dbReference type="PIRSF" id="PIRSF017184">
    <property type="entry name" value="Nnr"/>
    <property type="match status" value="1"/>
</dbReference>
<dbReference type="EC" id="4.2.1.136" evidence="19"/>
<feature type="binding site" evidence="17">
    <location>
        <begin position="430"/>
        <end position="434"/>
    </location>
    <ligand>
        <name>AMP</name>
        <dbReference type="ChEBI" id="CHEBI:456215"/>
    </ligand>
</feature>
<dbReference type="Pfam" id="PF01256">
    <property type="entry name" value="Carb_kinase"/>
    <property type="match status" value="1"/>
</dbReference>
<evidence type="ECO:0000256" key="5">
    <source>
        <dbReference type="ARBA" id="ARBA00022723"/>
    </source>
</evidence>
<dbReference type="HAMAP" id="MF_01965">
    <property type="entry name" value="NADHX_dehydratase"/>
    <property type="match status" value="1"/>
</dbReference>
<reference evidence="22 24" key="1">
    <citation type="journal article" date="2011" name="J. Bacteriol.">
        <title>Draft genome sequence of the thermoalkaliphilic Caldalkalibacillus thermarum strain TA2.A1.</title>
        <authorList>
            <person name="Kalamorz F."/>
            <person name="Keis S."/>
            <person name="McMillan D.G."/>
            <person name="Olsson K."/>
            <person name="Stanton J.A."/>
            <person name="Stockwell P."/>
            <person name="Black M.A."/>
            <person name="Klingeman D.M."/>
            <person name="Land M.L."/>
            <person name="Han C.S."/>
            <person name="Martin S.L."/>
            <person name="Becher S.A."/>
            <person name="Peddie C.J."/>
            <person name="Morgan H.W."/>
            <person name="Matthies D."/>
            <person name="Preiss L."/>
            <person name="Meier T."/>
            <person name="Brown S.D."/>
            <person name="Cook G.M."/>
        </authorList>
    </citation>
    <scope>NUCLEOTIDE SEQUENCE [LARGE SCALE GENOMIC DNA]</scope>
    <source>
        <strain evidence="22 24">TA2.A1</strain>
    </source>
</reference>
<feature type="binding site" evidence="17">
    <location>
        <position position="459"/>
    </location>
    <ligand>
        <name>AMP</name>
        <dbReference type="ChEBI" id="CHEBI:456215"/>
    </ligand>
</feature>
<dbReference type="Proteomes" id="UP000825179">
    <property type="component" value="Chromosome"/>
</dbReference>
<evidence type="ECO:0000256" key="2">
    <source>
        <dbReference type="ARBA" id="ARBA00000909"/>
    </source>
</evidence>
<reference evidence="23" key="3">
    <citation type="submission" date="2021-08" db="EMBL/GenBank/DDBJ databases">
        <authorList>
            <person name="de Jong S."/>
            <person name="van den Broek M."/>
            <person name="Merkel A."/>
            <person name="de la Torre Cortes P."/>
            <person name="Kalamorz F."/>
            <person name="Cook G."/>
            <person name="van Loosdrecht M."/>
            <person name="McMillan D."/>
        </authorList>
    </citation>
    <scope>NUCLEOTIDE SEQUENCE</scope>
    <source>
        <strain evidence="23">TA2.A1</strain>
    </source>
</reference>
<comment type="similarity">
    <text evidence="17">Belongs to the NnrD/CARKD family.</text>
</comment>
<comment type="catalytic activity">
    <reaction evidence="1 18 19">
        <text>(6R)-NADHX = (6S)-NADHX</text>
        <dbReference type="Rhea" id="RHEA:32215"/>
        <dbReference type="ChEBI" id="CHEBI:64074"/>
        <dbReference type="ChEBI" id="CHEBI:64075"/>
        <dbReference type="EC" id="5.1.99.6"/>
    </reaction>
</comment>
<feature type="binding site" evidence="17">
    <location>
        <position position="342"/>
    </location>
    <ligand>
        <name>(6S)-NADPHX</name>
        <dbReference type="ChEBI" id="CHEBI:64076"/>
    </ligand>
</feature>
<keyword evidence="6 17" id="KW-0547">Nucleotide-binding</keyword>
<dbReference type="eggNOG" id="COG0062">
    <property type="taxonomic scope" value="Bacteria"/>
</dbReference>
<dbReference type="GO" id="GO:0052856">
    <property type="term" value="F:NAD(P)HX epimerase activity"/>
    <property type="evidence" value="ECO:0007669"/>
    <property type="project" value="UniProtKB-UniRule"/>
</dbReference>
<evidence type="ECO:0000256" key="15">
    <source>
        <dbReference type="ARBA" id="ARBA00048238"/>
    </source>
</evidence>
<comment type="function">
    <text evidence="18">Catalyzes the epimerization of the S- and R-forms of NAD(P)HX, a damaged form of NAD(P)H that is a result of enzymatic or heat-dependent hydration. This is a prerequisite for the S-specific NAD(P)H-hydrate dehydratase to allow the repair of both epimers of NAD(P)HX.</text>
</comment>
<dbReference type="GO" id="GO:0046496">
    <property type="term" value="P:nicotinamide nucleotide metabolic process"/>
    <property type="evidence" value="ECO:0007669"/>
    <property type="project" value="UniProtKB-UniRule"/>
</dbReference>
<dbReference type="AlphaFoldDB" id="F5L3V1"/>
<dbReference type="EC" id="5.1.99.6" evidence="19"/>
<evidence type="ECO:0000256" key="4">
    <source>
        <dbReference type="ARBA" id="ARBA00009524"/>
    </source>
</evidence>
<organism evidence="22 24">
    <name type="scientific">Caldalkalibacillus thermarum (strain TA2.A1)</name>
    <dbReference type="NCBI Taxonomy" id="986075"/>
    <lineage>
        <taxon>Bacteria</taxon>
        <taxon>Bacillati</taxon>
        <taxon>Bacillota</taxon>
        <taxon>Bacilli</taxon>
        <taxon>Bacillales</taxon>
        <taxon>Bacillaceae</taxon>
        <taxon>Caldalkalibacillus</taxon>
    </lineage>
</organism>
<comment type="cofactor">
    <cofactor evidence="18 19">
        <name>K(+)</name>
        <dbReference type="ChEBI" id="CHEBI:29103"/>
    </cofactor>
    <text evidence="18 19">Binds 1 potassium ion per subunit.</text>
</comment>
<comment type="catalytic activity">
    <reaction evidence="15 17 19">
        <text>(6S)-NADHX + ADP = AMP + phosphate + NADH + H(+)</text>
        <dbReference type="Rhea" id="RHEA:32223"/>
        <dbReference type="ChEBI" id="CHEBI:15378"/>
        <dbReference type="ChEBI" id="CHEBI:43474"/>
        <dbReference type="ChEBI" id="CHEBI:57945"/>
        <dbReference type="ChEBI" id="CHEBI:64074"/>
        <dbReference type="ChEBI" id="CHEBI:456215"/>
        <dbReference type="ChEBI" id="CHEBI:456216"/>
        <dbReference type="EC" id="4.2.1.136"/>
    </reaction>
</comment>
<comment type="subunit">
    <text evidence="17">Homotetramer.</text>
</comment>
<dbReference type="InterPro" id="IPR000631">
    <property type="entry name" value="CARKD"/>
</dbReference>
<dbReference type="PROSITE" id="PS51385">
    <property type="entry name" value="YJEF_N"/>
    <property type="match status" value="1"/>
</dbReference>
<evidence type="ECO:0000256" key="8">
    <source>
        <dbReference type="ARBA" id="ARBA00022857"/>
    </source>
</evidence>
<keyword evidence="13" id="KW-0511">Multifunctional enzyme</keyword>
<evidence type="ECO:0000256" key="7">
    <source>
        <dbReference type="ARBA" id="ARBA00022840"/>
    </source>
</evidence>
<evidence type="ECO:0000256" key="12">
    <source>
        <dbReference type="ARBA" id="ARBA00023239"/>
    </source>
</evidence>
<reference evidence="23 25" key="2">
    <citation type="journal article" date="2020" name="Extremophiles">
        <title>Genomic analysis of Caldalkalibacillus thermarum TA2.A1 reveals aerobic alkaliphilic metabolism and evolutionary hallmarks linking alkaliphilic bacteria and plant life.</title>
        <authorList>
            <person name="de Jong S.I."/>
            <person name="van den Broek M.A."/>
            <person name="Merkel A.Y."/>
            <person name="de la Torre Cortes P."/>
            <person name="Kalamorz F."/>
            <person name="Cook G.M."/>
            <person name="van Loosdrecht M.C.M."/>
            <person name="McMillan D.G.G."/>
        </authorList>
    </citation>
    <scope>NUCLEOTIDE SEQUENCE [LARGE SCALE GENOMIC DNA]</scope>
    <source>
        <strain evidence="23 25">TA2.A1</strain>
    </source>
</reference>
<comment type="catalytic activity">
    <reaction evidence="16 17 19">
        <text>(6S)-NADPHX + ADP = AMP + phosphate + NADPH + H(+)</text>
        <dbReference type="Rhea" id="RHEA:32235"/>
        <dbReference type="ChEBI" id="CHEBI:15378"/>
        <dbReference type="ChEBI" id="CHEBI:43474"/>
        <dbReference type="ChEBI" id="CHEBI:57783"/>
        <dbReference type="ChEBI" id="CHEBI:64076"/>
        <dbReference type="ChEBI" id="CHEBI:456215"/>
        <dbReference type="ChEBI" id="CHEBI:456216"/>
        <dbReference type="EC" id="4.2.1.136"/>
    </reaction>
</comment>
<comment type="function">
    <text evidence="14 19">Bifunctional enzyme that catalyzes the epimerization of the S- and R-forms of NAD(P)HX and the dehydration of the S-form of NAD(P)HX at the expense of ADP, which is converted to AMP. This allows the repair of both epimers of NAD(P)HX, a damaged form of NAD(P)H that is a result of enzymatic or heat-dependent hydration.</text>
</comment>
<dbReference type="HAMAP" id="MF_01966">
    <property type="entry name" value="NADHX_epimerase"/>
    <property type="match status" value="1"/>
</dbReference>
<feature type="binding site" evidence="17">
    <location>
        <position position="272"/>
    </location>
    <ligand>
        <name>(6S)-NADPHX</name>
        <dbReference type="ChEBI" id="CHEBI:64076"/>
    </ligand>
</feature>
<keyword evidence="5 18" id="KW-0479">Metal-binding</keyword>
<dbReference type="RefSeq" id="WP_007502684.1">
    <property type="nucleotide sequence ID" value="NZ_AFCE01000061.1"/>
</dbReference>
<evidence type="ECO:0000256" key="14">
    <source>
        <dbReference type="ARBA" id="ARBA00025153"/>
    </source>
</evidence>
<feature type="binding site" evidence="18">
    <location>
        <position position="172"/>
    </location>
    <ligand>
        <name>K(+)</name>
        <dbReference type="ChEBI" id="CHEBI:29103"/>
    </ligand>
</feature>
<evidence type="ECO:0000256" key="6">
    <source>
        <dbReference type="ARBA" id="ARBA00022741"/>
    </source>
</evidence>
<dbReference type="eggNOG" id="COG0063">
    <property type="taxonomic scope" value="Bacteria"/>
</dbReference>
<comment type="function">
    <text evidence="17">Catalyzes the dehydration of the S-form of NAD(P)HX at the expense of ADP, which is converted to AMP. Together with NAD(P)HX epimerase, which catalyzes the epimerization of the S- and R-forms, the enzyme allows the repair of both epimers of NAD(P)HX, a damaged form of NAD(P)H that is a result of enzymatic or heat-dependent hydration.</text>
</comment>
<dbReference type="OrthoDB" id="9806925at2"/>
<evidence type="ECO:0000256" key="1">
    <source>
        <dbReference type="ARBA" id="ARBA00000013"/>
    </source>
</evidence>
<sequence>MYVLGQDDMRKMDRYTIEQLGLPGVVLMENAGARVTEEIVRLVAEKGDNGTRYPIMILAGHGHNGGDGFVVARRLSDLGYKVKLCLLAAPEKLAGDAKVHYDVYRRRNLPFWSVQDASLEELFILLEPAPVIVDAMLGTGIKGEVRSPYREVIGWLNRHRKDKTVVAVDLPSGLCAETGKVQGEAVRATHTITFVCPKKGFFLQDGPQYIGEWKAVDISVPPSLAETLHLNVPLLITDDDVHEALPRRKSHGHKGSFGHALVIGGSSAYIGAPLFAAQAALNSGAGLVTLAVPDIIYPQLAAQSPATIFLPLPTENGYLAQDALQVLENKLETYDTLVVGPGLGRWPGGGEWLARLLKLAHMPVVVDADGLAMLKSHLSLLPKRDRPVILTPHPGEMARLLGATVGEVESDRLGIAQRFAQEHGVHLVLKGHRTVLATPEGKVWINPLGHDALAKGGSGDILSGIIAAFVAQGAAPEQAVIASVYIHALAAERCAAEKSRYSVLPTDVLEALGPAILSIVDPARSGQ</sequence>
<accession>F5L3V1</accession>
<comment type="catalytic activity">
    <reaction evidence="2 18 19">
        <text>(6R)-NADPHX = (6S)-NADPHX</text>
        <dbReference type="Rhea" id="RHEA:32227"/>
        <dbReference type="ChEBI" id="CHEBI:64076"/>
        <dbReference type="ChEBI" id="CHEBI:64077"/>
        <dbReference type="EC" id="5.1.99.6"/>
    </reaction>
</comment>
<feature type="binding site" evidence="17">
    <location>
        <position position="460"/>
    </location>
    <ligand>
        <name>(6S)-NADPHX</name>
        <dbReference type="ChEBI" id="CHEBI:64076"/>
    </ligand>
</feature>
<feature type="binding site" evidence="18">
    <location>
        <position position="149"/>
    </location>
    <ligand>
        <name>(6S)-NADPHX</name>
        <dbReference type="ChEBI" id="CHEBI:64076"/>
    </ligand>
</feature>
<dbReference type="Proteomes" id="UP000010716">
    <property type="component" value="Unassembled WGS sequence"/>
</dbReference>
<dbReference type="GO" id="GO:0046872">
    <property type="term" value="F:metal ion binding"/>
    <property type="evidence" value="ECO:0007669"/>
    <property type="project" value="UniProtKB-UniRule"/>
</dbReference>
<evidence type="ECO:0000256" key="11">
    <source>
        <dbReference type="ARBA" id="ARBA00023235"/>
    </source>
</evidence>
<feature type="binding site" evidence="18">
    <location>
        <position position="134"/>
    </location>
    <ligand>
        <name>K(+)</name>
        <dbReference type="ChEBI" id="CHEBI:29103"/>
    </ligand>
</feature>
<dbReference type="NCBIfam" id="TIGR00196">
    <property type="entry name" value="yjeF_cterm"/>
    <property type="match status" value="1"/>
</dbReference>
<feature type="binding site" evidence="18">
    <location>
        <begin position="138"/>
        <end position="144"/>
    </location>
    <ligand>
        <name>(6S)-NADPHX</name>
        <dbReference type="ChEBI" id="CHEBI:64076"/>
    </ligand>
</feature>
<dbReference type="EMBL" id="AFCE01000061">
    <property type="protein sequence ID" value="EGL83977.1"/>
    <property type="molecule type" value="Genomic_DNA"/>
</dbReference>
<dbReference type="GO" id="GO:0005524">
    <property type="term" value="F:ATP binding"/>
    <property type="evidence" value="ECO:0007669"/>
    <property type="project" value="UniProtKB-UniRule"/>
</dbReference>
<evidence type="ECO:0000256" key="17">
    <source>
        <dbReference type="HAMAP-Rule" id="MF_01965"/>
    </source>
</evidence>
<keyword evidence="7 17" id="KW-0067">ATP-binding</keyword>
<evidence type="ECO:0000259" key="20">
    <source>
        <dbReference type="PROSITE" id="PS51383"/>
    </source>
</evidence>
<comment type="cofactor">
    <cofactor evidence="17">
        <name>Mg(2+)</name>
        <dbReference type="ChEBI" id="CHEBI:18420"/>
    </cofactor>
</comment>
<comment type="similarity">
    <text evidence="4 19">In the C-terminal section; belongs to the NnrD/CARKD family.</text>
</comment>
<keyword evidence="12 17" id="KW-0456">Lyase</keyword>
<dbReference type="GO" id="GO:0110051">
    <property type="term" value="P:metabolite repair"/>
    <property type="evidence" value="ECO:0007669"/>
    <property type="project" value="TreeGrafter"/>
</dbReference>